<dbReference type="InterPro" id="IPR002771">
    <property type="entry name" value="Multi_antbiot-R_MarC"/>
</dbReference>
<dbReference type="GO" id="GO:0005886">
    <property type="term" value="C:plasma membrane"/>
    <property type="evidence" value="ECO:0007669"/>
    <property type="project" value="UniProtKB-SubCell"/>
</dbReference>
<comment type="similarity">
    <text evidence="2">Belongs to the UPF0056 (MarC) family.</text>
</comment>
<dbReference type="PANTHER" id="PTHR33508:SF10">
    <property type="entry name" value="UPF0056 INNER MEMBRANE PROTEIN YHGN"/>
    <property type="match status" value="1"/>
</dbReference>
<sequence length="195" mass="21423">VTVLSAILLLFLIMDPIGNVPLFLSILKNIPIERRRKIIIRELLIALLVLIFFMFIGKYILQSLQIAESSLGIAGGIILFLIAIKMIFPGINHIVTHDEKMEPLVVPLAVPLIAGPSAIAAVILLMAQAPERWPEWILALIVAWLIAGIILISSEKLGRTLGVRALLAIERLMGILLMLVSVDLILDGIKQTFSI</sequence>
<feature type="transmembrane region" description="Helical" evidence="7">
    <location>
        <begin position="104"/>
        <end position="127"/>
    </location>
</feature>
<evidence type="ECO:0000313" key="8">
    <source>
        <dbReference type="EMBL" id="SVC65795.1"/>
    </source>
</evidence>
<dbReference type="Pfam" id="PF01914">
    <property type="entry name" value="MarC"/>
    <property type="match status" value="1"/>
</dbReference>
<evidence type="ECO:0000256" key="2">
    <source>
        <dbReference type="ARBA" id="ARBA00009784"/>
    </source>
</evidence>
<dbReference type="PANTHER" id="PTHR33508">
    <property type="entry name" value="UPF0056 MEMBRANE PROTEIN YHCE"/>
    <property type="match status" value="1"/>
</dbReference>
<reference evidence="8" key="1">
    <citation type="submission" date="2018-05" db="EMBL/GenBank/DDBJ databases">
        <authorList>
            <person name="Lanie J.A."/>
            <person name="Ng W.-L."/>
            <person name="Kazmierczak K.M."/>
            <person name="Andrzejewski T.M."/>
            <person name="Davidsen T.M."/>
            <person name="Wayne K.J."/>
            <person name="Tettelin H."/>
            <person name="Glass J.I."/>
            <person name="Rusch D."/>
            <person name="Podicherti R."/>
            <person name="Tsui H.-C.T."/>
            <person name="Winkler M.E."/>
        </authorList>
    </citation>
    <scope>NUCLEOTIDE SEQUENCE</scope>
</reference>
<dbReference type="AlphaFoldDB" id="A0A382NZL0"/>
<accession>A0A382NZL0</accession>
<keyword evidence="6 7" id="KW-0472">Membrane</keyword>
<evidence type="ECO:0000256" key="4">
    <source>
        <dbReference type="ARBA" id="ARBA00022692"/>
    </source>
</evidence>
<keyword evidence="3" id="KW-1003">Cell membrane</keyword>
<evidence type="ECO:0000256" key="7">
    <source>
        <dbReference type="SAM" id="Phobius"/>
    </source>
</evidence>
<gene>
    <name evidence="8" type="ORF">METZ01_LOCUS318649</name>
</gene>
<feature type="transmembrane region" description="Helical" evidence="7">
    <location>
        <begin position="6"/>
        <end position="27"/>
    </location>
</feature>
<comment type="subcellular location">
    <subcellularLocation>
        <location evidence="1">Cell membrane</location>
        <topology evidence="1">Multi-pass membrane protein</topology>
    </subcellularLocation>
</comment>
<feature type="transmembrane region" description="Helical" evidence="7">
    <location>
        <begin position="73"/>
        <end position="92"/>
    </location>
</feature>
<proteinExistence type="inferred from homology"/>
<keyword evidence="5 7" id="KW-1133">Transmembrane helix</keyword>
<organism evidence="8">
    <name type="scientific">marine metagenome</name>
    <dbReference type="NCBI Taxonomy" id="408172"/>
    <lineage>
        <taxon>unclassified sequences</taxon>
        <taxon>metagenomes</taxon>
        <taxon>ecological metagenomes</taxon>
    </lineage>
</organism>
<evidence type="ECO:0000256" key="6">
    <source>
        <dbReference type="ARBA" id="ARBA00023136"/>
    </source>
</evidence>
<feature type="transmembrane region" description="Helical" evidence="7">
    <location>
        <begin position="39"/>
        <end position="61"/>
    </location>
</feature>
<dbReference type="NCBIfam" id="TIGR00427">
    <property type="entry name" value="NAAT family transporter"/>
    <property type="match status" value="1"/>
</dbReference>
<evidence type="ECO:0000256" key="1">
    <source>
        <dbReference type="ARBA" id="ARBA00004651"/>
    </source>
</evidence>
<feature type="transmembrane region" description="Helical" evidence="7">
    <location>
        <begin position="165"/>
        <end position="186"/>
    </location>
</feature>
<feature type="transmembrane region" description="Helical" evidence="7">
    <location>
        <begin position="133"/>
        <end position="153"/>
    </location>
</feature>
<evidence type="ECO:0000256" key="5">
    <source>
        <dbReference type="ARBA" id="ARBA00022989"/>
    </source>
</evidence>
<feature type="non-terminal residue" evidence="8">
    <location>
        <position position="1"/>
    </location>
</feature>
<keyword evidence="4 7" id="KW-0812">Transmembrane</keyword>
<protein>
    <submittedName>
        <fullName evidence="8">Uncharacterized protein</fullName>
    </submittedName>
</protein>
<name>A0A382NZL0_9ZZZZ</name>
<dbReference type="EMBL" id="UINC01103423">
    <property type="protein sequence ID" value="SVC65795.1"/>
    <property type="molecule type" value="Genomic_DNA"/>
</dbReference>
<evidence type="ECO:0000256" key="3">
    <source>
        <dbReference type="ARBA" id="ARBA00022475"/>
    </source>
</evidence>